<dbReference type="AlphaFoldDB" id="A0A6J6CU26"/>
<reference evidence="7" key="1">
    <citation type="submission" date="2020-05" db="EMBL/GenBank/DDBJ databases">
        <authorList>
            <person name="Chiriac C."/>
            <person name="Salcher M."/>
            <person name="Ghai R."/>
            <person name="Kavagutti S V."/>
        </authorList>
    </citation>
    <scope>NUCLEOTIDE SEQUENCE</scope>
</reference>
<keyword evidence="4" id="KW-0472">Membrane</keyword>
<dbReference type="Pfam" id="PF02618">
    <property type="entry name" value="YceG"/>
    <property type="match status" value="1"/>
</dbReference>
<gene>
    <name evidence="7" type="ORF">UFOPK1506_00698</name>
</gene>
<evidence type="ECO:0000256" key="4">
    <source>
        <dbReference type="ARBA" id="ARBA00023136"/>
    </source>
</evidence>
<evidence type="ECO:0000256" key="1">
    <source>
        <dbReference type="ARBA" id="ARBA00022475"/>
    </source>
</evidence>
<dbReference type="EMBL" id="CAEZSV010000116">
    <property type="protein sequence ID" value="CAB4555040.1"/>
    <property type="molecule type" value="Genomic_DNA"/>
</dbReference>
<evidence type="ECO:0000256" key="3">
    <source>
        <dbReference type="ARBA" id="ARBA00022989"/>
    </source>
</evidence>
<sequence length="328" mass="36222">MGSATVIREIRKPEPIPNYVVGERSSETTVVIPSGATGDQIAQILFDAGVVKSARAFFAAATANPQSQGIQPGTYMINTKIPGSEAVLQLLDRDRRSLVLLIKEGERTYEIGESLTQLKFKPREIEVFLNQRVDLPGFGAQRAEGFLFPATYNLTPNENLSQIGRKLLSKFETVVTELDFQAKAQNLGLSPYQALIIASITQSEGFNENDFRKIARVIFNRLEIGMPLQMDSTVLYALKERRIAVTNKDIGIASAYNTYNRKGLPPTPISNPGKAALEATLNPASGSWLYFVTVEPGVTRFTASYKEFLTFKREFQRNLKAGKFGGDS</sequence>
<name>A0A6J6CU26_9ZZZZ</name>
<dbReference type="PANTHER" id="PTHR30518">
    <property type="entry name" value="ENDOLYTIC MUREIN TRANSGLYCOSYLASE"/>
    <property type="match status" value="1"/>
</dbReference>
<evidence type="ECO:0000256" key="6">
    <source>
        <dbReference type="ARBA" id="ARBA00023316"/>
    </source>
</evidence>
<dbReference type="PANTHER" id="PTHR30518:SF2">
    <property type="entry name" value="ENDOLYTIC MUREIN TRANSGLYCOSYLASE"/>
    <property type="match status" value="1"/>
</dbReference>
<protein>
    <submittedName>
        <fullName evidence="7">Unannotated protein</fullName>
    </submittedName>
</protein>
<keyword evidence="2" id="KW-0812">Transmembrane</keyword>
<evidence type="ECO:0000256" key="5">
    <source>
        <dbReference type="ARBA" id="ARBA00023239"/>
    </source>
</evidence>
<dbReference type="InterPro" id="IPR003770">
    <property type="entry name" value="MLTG-like"/>
</dbReference>
<keyword evidence="5" id="KW-0456">Lyase</keyword>
<proteinExistence type="inferred from homology"/>
<dbReference type="GO" id="GO:0016829">
    <property type="term" value="F:lyase activity"/>
    <property type="evidence" value="ECO:0007669"/>
    <property type="project" value="UniProtKB-KW"/>
</dbReference>
<dbReference type="GO" id="GO:0071555">
    <property type="term" value="P:cell wall organization"/>
    <property type="evidence" value="ECO:0007669"/>
    <property type="project" value="UniProtKB-KW"/>
</dbReference>
<keyword evidence="1" id="KW-1003">Cell membrane</keyword>
<accession>A0A6J6CU26</accession>
<keyword evidence="6" id="KW-0961">Cell wall biogenesis/degradation</keyword>
<dbReference type="NCBIfam" id="TIGR00247">
    <property type="entry name" value="endolytic transglycosylase MltG"/>
    <property type="match status" value="1"/>
</dbReference>
<dbReference type="Gene3D" id="3.30.1490.480">
    <property type="entry name" value="Endolytic murein transglycosylase"/>
    <property type="match status" value="1"/>
</dbReference>
<keyword evidence="3" id="KW-1133">Transmembrane helix</keyword>
<dbReference type="CDD" id="cd08010">
    <property type="entry name" value="MltG_like"/>
    <property type="match status" value="1"/>
</dbReference>
<evidence type="ECO:0000313" key="7">
    <source>
        <dbReference type="EMBL" id="CAB4555040.1"/>
    </source>
</evidence>
<dbReference type="HAMAP" id="MF_02065">
    <property type="entry name" value="MltG"/>
    <property type="match status" value="1"/>
</dbReference>
<organism evidence="7">
    <name type="scientific">freshwater metagenome</name>
    <dbReference type="NCBI Taxonomy" id="449393"/>
    <lineage>
        <taxon>unclassified sequences</taxon>
        <taxon>metagenomes</taxon>
        <taxon>ecological metagenomes</taxon>
    </lineage>
</organism>
<evidence type="ECO:0000256" key="2">
    <source>
        <dbReference type="ARBA" id="ARBA00022692"/>
    </source>
</evidence>